<keyword evidence="1" id="KW-0472">Membrane</keyword>
<dbReference type="RefSeq" id="WP_143785589.1">
    <property type="nucleotide sequence ID" value="NZ_FUZU01000001.1"/>
</dbReference>
<organism evidence="2 3">
    <name type="scientific">Ohtaekwangia koreensis</name>
    <dbReference type="NCBI Taxonomy" id="688867"/>
    <lineage>
        <taxon>Bacteria</taxon>
        <taxon>Pseudomonadati</taxon>
        <taxon>Bacteroidota</taxon>
        <taxon>Cytophagia</taxon>
        <taxon>Cytophagales</taxon>
        <taxon>Fulvivirgaceae</taxon>
        <taxon>Ohtaekwangia</taxon>
    </lineage>
</organism>
<sequence>MTMTDKERLELRTYCASLLKQYGFQFNTTDPVLPAIYIIHREMQQCNETNRMIAQRIDEATSRIRPKVFHFNREGEAWKFQLAIAMKWILCGGLIMVAISIGIWYWSIFSDVDRAQTIINTHDNLSQMAAHAKRNRDGSYFIDLSEARGDSVQHFREYVRIDKKTIRIFLGRD</sequence>
<evidence type="ECO:0000313" key="3">
    <source>
        <dbReference type="Proteomes" id="UP000190961"/>
    </source>
</evidence>
<dbReference type="OrthoDB" id="9827925at2"/>
<keyword evidence="1" id="KW-1133">Transmembrane helix</keyword>
<gene>
    <name evidence="2" type="ORF">SAMN05660236_0722</name>
</gene>
<keyword evidence="3" id="KW-1185">Reference proteome</keyword>
<feature type="transmembrane region" description="Helical" evidence="1">
    <location>
        <begin position="88"/>
        <end position="106"/>
    </location>
</feature>
<dbReference type="EMBL" id="FUZU01000001">
    <property type="protein sequence ID" value="SKC46049.1"/>
    <property type="molecule type" value="Genomic_DNA"/>
</dbReference>
<evidence type="ECO:0000313" key="2">
    <source>
        <dbReference type="EMBL" id="SKC46049.1"/>
    </source>
</evidence>
<dbReference type="AlphaFoldDB" id="A0A1T5J3M2"/>
<dbReference type="Proteomes" id="UP000190961">
    <property type="component" value="Unassembled WGS sequence"/>
</dbReference>
<accession>A0A1T5J3M2</accession>
<keyword evidence="1" id="KW-0812">Transmembrane</keyword>
<dbReference type="STRING" id="688867.SAMN05660236_0722"/>
<protein>
    <submittedName>
        <fullName evidence="2">Uncharacterized protein</fullName>
    </submittedName>
</protein>
<proteinExistence type="predicted"/>
<evidence type="ECO:0000256" key="1">
    <source>
        <dbReference type="SAM" id="Phobius"/>
    </source>
</evidence>
<reference evidence="2 3" key="1">
    <citation type="submission" date="2017-02" db="EMBL/GenBank/DDBJ databases">
        <authorList>
            <person name="Peterson S.W."/>
        </authorList>
    </citation>
    <scope>NUCLEOTIDE SEQUENCE [LARGE SCALE GENOMIC DNA]</scope>
    <source>
        <strain evidence="2 3">DSM 25262</strain>
    </source>
</reference>
<name>A0A1T5J3M2_9BACT</name>